<gene>
    <name evidence="1" type="ORF">ACS15_0408</name>
</gene>
<evidence type="ECO:0000313" key="1">
    <source>
        <dbReference type="EMBL" id="ANH72529.1"/>
    </source>
</evidence>
<dbReference type="Proteomes" id="UP000077927">
    <property type="component" value="Chromosome 1"/>
</dbReference>
<dbReference type="AlphaFoldDB" id="A0AAC9BGR2"/>
<reference evidence="1 2" key="1">
    <citation type="submission" date="2015-09" db="EMBL/GenBank/DDBJ databases">
        <authorList>
            <person name="Xu Y."/>
            <person name="Nagy A."/>
            <person name="Liu N.T."/>
            <person name="Nou X."/>
        </authorList>
    </citation>
    <scope>NUCLEOTIDE SEQUENCE [LARGE SCALE GENOMIC DNA]</scope>
    <source>
        <strain evidence="1 2">FC1138</strain>
    </source>
</reference>
<evidence type="ECO:0000313" key="2">
    <source>
        <dbReference type="Proteomes" id="UP000077927"/>
    </source>
</evidence>
<name>A0AAC9BGR2_9RALS</name>
<dbReference type="KEGG" id="rin:ACS15_0408"/>
<dbReference type="EMBL" id="CP012605">
    <property type="protein sequence ID" value="ANH72529.1"/>
    <property type="molecule type" value="Genomic_DNA"/>
</dbReference>
<accession>A0AAC9BGR2</accession>
<proteinExistence type="predicted"/>
<organism evidence="1 2">
    <name type="scientific">Ralstonia insidiosa</name>
    <dbReference type="NCBI Taxonomy" id="190721"/>
    <lineage>
        <taxon>Bacteria</taxon>
        <taxon>Pseudomonadati</taxon>
        <taxon>Pseudomonadota</taxon>
        <taxon>Betaproteobacteria</taxon>
        <taxon>Burkholderiales</taxon>
        <taxon>Burkholderiaceae</taxon>
        <taxon>Ralstonia</taxon>
    </lineage>
</organism>
<protein>
    <submittedName>
        <fullName evidence="1">Uncharacterized protein</fullName>
    </submittedName>
</protein>
<sequence>MSPLFKPFNAAPVSAHPAHTTAMAAKVKRNFTVYSRG</sequence>